<organism evidence="1 2">
    <name type="scientific">Candidatus Nitronereus thalassa</name>
    <dbReference type="NCBI Taxonomy" id="3020898"/>
    <lineage>
        <taxon>Bacteria</taxon>
        <taxon>Pseudomonadati</taxon>
        <taxon>Nitrospirota</taxon>
        <taxon>Nitrospiria</taxon>
        <taxon>Nitrospirales</taxon>
        <taxon>Nitrospiraceae</taxon>
        <taxon>Candidatus Nitronereus</taxon>
    </lineage>
</organism>
<comment type="caution">
    <text evidence="1">The sequence shown here is derived from an EMBL/GenBank/DDBJ whole genome shotgun (WGS) entry which is preliminary data.</text>
</comment>
<evidence type="ECO:0000313" key="2">
    <source>
        <dbReference type="Proteomes" id="UP001250932"/>
    </source>
</evidence>
<name>A0ABU3KAW9_9BACT</name>
<dbReference type="Proteomes" id="UP001250932">
    <property type="component" value="Unassembled WGS sequence"/>
</dbReference>
<sequence length="106" mass="12307">MRTARHRKGKNNRLFMMMNGLRFERRAEGDYYKVLLHIGSTYVPVSDEDVEELKKQSAILGDKLLEFFLDRVGYSSYLKDQIKAELGKLGDPPKQITSLRQSIQDI</sequence>
<reference evidence="1 2" key="1">
    <citation type="journal article" date="2023" name="ISME J.">
        <title>Cultivation and genomic characterization of novel and ubiquitous marine nitrite-oxidizing bacteria from the Nitrospirales.</title>
        <authorList>
            <person name="Mueller A.J."/>
            <person name="Daebeler A."/>
            <person name="Herbold C.W."/>
            <person name="Kirkegaard R.H."/>
            <person name="Daims H."/>
        </authorList>
    </citation>
    <scope>NUCLEOTIDE SEQUENCE [LARGE SCALE GENOMIC DNA]</scope>
    <source>
        <strain evidence="1 2">EB</strain>
    </source>
</reference>
<keyword evidence="2" id="KW-1185">Reference proteome</keyword>
<protein>
    <submittedName>
        <fullName evidence="1">Uncharacterized protein</fullName>
    </submittedName>
</protein>
<gene>
    <name evidence="1" type="ORF">PPG34_14355</name>
</gene>
<proteinExistence type="predicted"/>
<accession>A0ABU3KAW9</accession>
<dbReference type="RefSeq" id="WP_313834103.1">
    <property type="nucleotide sequence ID" value="NZ_JAQOUE010000001.1"/>
</dbReference>
<dbReference type="EMBL" id="JAQOUE010000001">
    <property type="protein sequence ID" value="MDT7043537.1"/>
    <property type="molecule type" value="Genomic_DNA"/>
</dbReference>
<evidence type="ECO:0000313" key="1">
    <source>
        <dbReference type="EMBL" id="MDT7043537.1"/>
    </source>
</evidence>